<name>A0A1M4TZI0_9FIRM</name>
<proteinExistence type="predicted"/>
<reference evidence="2" key="1">
    <citation type="submission" date="2016-11" db="EMBL/GenBank/DDBJ databases">
        <authorList>
            <person name="Varghese N."/>
            <person name="Submissions S."/>
        </authorList>
    </citation>
    <scope>NUCLEOTIDE SEQUENCE [LARGE SCALE GENOMIC DNA]</scope>
    <source>
        <strain evidence="2">DSM 12395</strain>
    </source>
</reference>
<gene>
    <name evidence="1" type="ORF">SAMN02745133_00523</name>
</gene>
<dbReference type="EMBL" id="FQUY01000002">
    <property type="protein sequence ID" value="SHE49859.1"/>
    <property type="molecule type" value="Genomic_DNA"/>
</dbReference>
<protein>
    <recommendedName>
        <fullName evidence="3">DUF4007 domain-containing protein</fullName>
    </recommendedName>
</protein>
<evidence type="ECO:0000313" key="2">
    <source>
        <dbReference type="Proteomes" id="UP000184148"/>
    </source>
</evidence>
<accession>A0A1M4TZI0</accession>
<evidence type="ECO:0000313" key="1">
    <source>
        <dbReference type="EMBL" id="SHE49859.1"/>
    </source>
</evidence>
<sequence>MAALLEYAALGGEGSYQEISQATSIPMGRSTGKVPAILDYARGMNLVTLGRSSGSGKKKPRLTGFGQAVYTGDRHLGRPLVQWLAHMHLCLPRGGAAAWHLVFVSGRASLGSRFSAAQVEQYLVEHFGPGRSRTGPLLRTYLEDAALGRAGVLSQRQGEVVRCRAPLDVQCALPYAAFVLELWERFFSGRGQITVDELVAETGWPDICLWSCQELEQALEWMEQSGLLALDRQRRPWILEKRATATEAWQELGRWLEEAAPAGG</sequence>
<dbReference type="Proteomes" id="UP000184148">
    <property type="component" value="Unassembled WGS sequence"/>
</dbReference>
<organism evidence="1 2">
    <name type="scientific">Desulforamulus putei DSM 12395</name>
    <dbReference type="NCBI Taxonomy" id="1121429"/>
    <lineage>
        <taxon>Bacteria</taxon>
        <taxon>Bacillati</taxon>
        <taxon>Bacillota</taxon>
        <taxon>Clostridia</taxon>
        <taxon>Eubacteriales</taxon>
        <taxon>Peptococcaceae</taxon>
        <taxon>Desulforamulus</taxon>
    </lineage>
</organism>
<keyword evidence="2" id="KW-1185">Reference proteome</keyword>
<evidence type="ECO:0008006" key="3">
    <source>
        <dbReference type="Google" id="ProtNLM"/>
    </source>
</evidence>
<dbReference type="AlphaFoldDB" id="A0A1M4TZI0"/>
<dbReference type="STRING" id="1121429.SAMN02745133_00523"/>